<dbReference type="PANTHER" id="PTHR11911:SF111">
    <property type="entry name" value="INOSINE-5'-MONOPHOSPHATE DEHYDROGENASE"/>
    <property type="match status" value="1"/>
</dbReference>
<protein>
    <recommendedName>
        <fullName evidence="2">IMP dehydrogenase/GMP reductase domain-containing protein</fullName>
    </recommendedName>
</protein>
<comment type="similarity">
    <text evidence="1">Belongs to the IMPDH/GMPR family.</text>
</comment>
<name>A0A348MIH4_UNCW3</name>
<dbReference type="AlphaFoldDB" id="A0A348MIH4"/>
<gene>
    <name evidence="3" type="ORF">DCG82_00360</name>
</gene>
<comment type="caution">
    <text evidence="3">The sequence shown here is derived from an EMBL/GenBank/DDBJ whole genome shotgun (WGS) entry which is preliminary data.</text>
</comment>
<accession>A0A348MIH4</accession>
<dbReference type="SUPFAM" id="SSF51412">
    <property type="entry name" value="Inosine monophosphate dehydrogenase (IMPDH)"/>
    <property type="match status" value="1"/>
</dbReference>
<sequence>MMKEGLTFDDVLLVPQYSEVLPKDILLKTELTKNISLNIPIISAAMDTVTESSMAIEIAKEGGLGIIHKNMSVKQQSEEVKKVKRYESGMIQVHLTLPPDQTIGDAKK</sequence>
<dbReference type="Gene3D" id="3.20.20.70">
    <property type="entry name" value="Aldolase class I"/>
    <property type="match status" value="1"/>
</dbReference>
<evidence type="ECO:0000256" key="1">
    <source>
        <dbReference type="ARBA" id="ARBA00005502"/>
    </source>
</evidence>
<dbReference type="GO" id="GO:0006183">
    <property type="term" value="P:GTP biosynthetic process"/>
    <property type="evidence" value="ECO:0007669"/>
    <property type="project" value="TreeGrafter"/>
</dbReference>
<dbReference type="Proteomes" id="UP000262454">
    <property type="component" value="Unassembled WGS sequence"/>
</dbReference>
<feature type="domain" description="IMP dehydrogenase/GMP reductase" evidence="2">
    <location>
        <begin position="5"/>
        <end position="88"/>
    </location>
</feature>
<evidence type="ECO:0000313" key="4">
    <source>
        <dbReference type="Proteomes" id="UP000262454"/>
    </source>
</evidence>
<dbReference type="Pfam" id="PF00478">
    <property type="entry name" value="IMPDH"/>
    <property type="match status" value="1"/>
</dbReference>
<evidence type="ECO:0000313" key="3">
    <source>
        <dbReference type="EMBL" id="HAF06850.1"/>
    </source>
</evidence>
<dbReference type="GO" id="GO:0003938">
    <property type="term" value="F:IMP dehydrogenase activity"/>
    <property type="evidence" value="ECO:0007669"/>
    <property type="project" value="InterPro"/>
</dbReference>
<dbReference type="SMART" id="SM01240">
    <property type="entry name" value="IMPDH"/>
    <property type="match status" value="1"/>
</dbReference>
<reference evidence="3 4" key="1">
    <citation type="journal article" date="2018" name="Nat. Biotechnol.">
        <title>A standardized bacterial taxonomy based on genome phylogeny substantially revises the tree of life.</title>
        <authorList>
            <person name="Parks D.H."/>
            <person name="Chuvochina M."/>
            <person name="Waite D.W."/>
            <person name="Rinke C."/>
            <person name="Skarshewski A."/>
            <person name="Chaumeil P.A."/>
            <person name="Hugenholtz P."/>
        </authorList>
    </citation>
    <scope>NUCLEOTIDE SEQUENCE [LARGE SCALE GENOMIC DNA]</scope>
    <source>
        <strain evidence="3">UBA7921</strain>
    </source>
</reference>
<dbReference type="EMBL" id="DMCX01000008">
    <property type="protein sequence ID" value="HAF06850.1"/>
    <property type="molecule type" value="Genomic_DNA"/>
</dbReference>
<dbReference type="InterPro" id="IPR005990">
    <property type="entry name" value="IMP_DH"/>
</dbReference>
<evidence type="ECO:0000259" key="2">
    <source>
        <dbReference type="Pfam" id="PF00478"/>
    </source>
</evidence>
<proteinExistence type="inferred from homology"/>
<dbReference type="PANTHER" id="PTHR11911">
    <property type="entry name" value="INOSINE-5-MONOPHOSPHATE DEHYDROGENASE RELATED"/>
    <property type="match status" value="1"/>
</dbReference>
<dbReference type="InterPro" id="IPR013785">
    <property type="entry name" value="Aldolase_TIM"/>
</dbReference>
<dbReference type="InterPro" id="IPR001093">
    <property type="entry name" value="IMP_DH_GMPRt"/>
</dbReference>
<organism evidence="3 4">
    <name type="scientific">candidate division WOR-3 bacterium</name>
    <dbReference type="NCBI Taxonomy" id="2052148"/>
    <lineage>
        <taxon>Bacteria</taxon>
        <taxon>Bacteria division WOR-3</taxon>
    </lineage>
</organism>